<keyword evidence="2" id="KW-1185">Reference proteome</keyword>
<dbReference type="EMBL" id="JAZHXI010000004">
    <property type="protein sequence ID" value="KAL2072573.1"/>
    <property type="molecule type" value="Genomic_DNA"/>
</dbReference>
<evidence type="ECO:0000313" key="2">
    <source>
        <dbReference type="Proteomes" id="UP001595075"/>
    </source>
</evidence>
<protein>
    <submittedName>
        <fullName evidence="1">Uncharacterized protein</fullName>
    </submittedName>
</protein>
<dbReference type="Proteomes" id="UP001595075">
    <property type="component" value="Unassembled WGS sequence"/>
</dbReference>
<sequence length="105" mass="11677">MKFTALGADRHRMIVVSVLSPVVKVSRLLEVVCDWLKGGRLQVLSRVSRRGWAFVNWRVKVRVKSREVEAACGGLLSAAAGWKWSGVEFELKGRAKKVAGDSREP</sequence>
<proteinExistence type="predicted"/>
<comment type="caution">
    <text evidence="1">The sequence shown here is derived from an EMBL/GenBank/DDBJ whole genome shotgun (WGS) entry which is preliminary data.</text>
</comment>
<evidence type="ECO:0000313" key="1">
    <source>
        <dbReference type="EMBL" id="KAL2072573.1"/>
    </source>
</evidence>
<gene>
    <name evidence="1" type="ORF">VTL71DRAFT_11916</name>
</gene>
<reference evidence="1 2" key="1">
    <citation type="journal article" date="2024" name="Commun. Biol.">
        <title>Comparative genomic analysis of thermophilic fungi reveals convergent evolutionary adaptations and gene losses.</title>
        <authorList>
            <person name="Steindorff A.S."/>
            <person name="Aguilar-Pontes M.V."/>
            <person name="Robinson A.J."/>
            <person name="Andreopoulos B."/>
            <person name="LaButti K."/>
            <person name="Kuo A."/>
            <person name="Mondo S."/>
            <person name="Riley R."/>
            <person name="Otillar R."/>
            <person name="Haridas S."/>
            <person name="Lipzen A."/>
            <person name="Grimwood J."/>
            <person name="Schmutz J."/>
            <person name="Clum A."/>
            <person name="Reid I.D."/>
            <person name="Moisan M.C."/>
            <person name="Butler G."/>
            <person name="Nguyen T.T.M."/>
            <person name="Dewar K."/>
            <person name="Conant G."/>
            <person name="Drula E."/>
            <person name="Henrissat B."/>
            <person name="Hansel C."/>
            <person name="Singer S."/>
            <person name="Hutchinson M.I."/>
            <person name="de Vries R.P."/>
            <person name="Natvig D.O."/>
            <person name="Powell A.J."/>
            <person name="Tsang A."/>
            <person name="Grigoriev I.V."/>
        </authorList>
    </citation>
    <scope>NUCLEOTIDE SEQUENCE [LARGE SCALE GENOMIC DNA]</scope>
    <source>
        <strain evidence="1 2">CBS 494.80</strain>
    </source>
</reference>
<organism evidence="1 2">
    <name type="scientific">Oculimacula yallundae</name>
    <dbReference type="NCBI Taxonomy" id="86028"/>
    <lineage>
        <taxon>Eukaryota</taxon>
        <taxon>Fungi</taxon>
        <taxon>Dikarya</taxon>
        <taxon>Ascomycota</taxon>
        <taxon>Pezizomycotina</taxon>
        <taxon>Leotiomycetes</taxon>
        <taxon>Helotiales</taxon>
        <taxon>Ploettnerulaceae</taxon>
        <taxon>Oculimacula</taxon>
    </lineage>
</organism>
<name>A0ABR4CRD5_9HELO</name>
<accession>A0ABR4CRD5</accession>